<dbReference type="Pfam" id="PF01066">
    <property type="entry name" value="CDP-OH_P_transf"/>
    <property type="match status" value="1"/>
</dbReference>
<feature type="transmembrane region" description="Helical" evidence="1">
    <location>
        <begin position="46"/>
        <end position="69"/>
    </location>
</feature>
<dbReference type="GO" id="GO:0008654">
    <property type="term" value="P:phospholipid biosynthetic process"/>
    <property type="evidence" value="ECO:0007669"/>
    <property type="project" value="InterPro"/>
</dbReference>
<name>A0A4R8DF34_9BACT</name>
<dbReference type="GO" id="GO:0016020">
    <property type="term" value="C:membrane"/>
    <property type="evidence" value="ECO:0007669"/>
    <property type="project" value="InterPro"/>
</dbReference>
<evidence type="ECO:0000313" key="2">
    <source>
        <dbReference type="EMBL" id="TDW96181.1"/>
    </source>
</evidence>
<dbReference type="Proteomes" id="UP000294498">
    <property type="component" value="Unassembled WGS sequence"/>
</dbReference>
<keyword evidence="1" id="KW-0472">Membrane</keyword>
<dbReference type="Gene3D" id="1.20.120.1760">
    <property type="match status" value="1"/>
</dbReference>
<dbReference type="AlphaFoldDB" id="A0A4R8DF34"/>
<dbReference type="EMBL" id="SODV01000002">
    <property type="protein sequence ID" value="TDW96181.1"/>
    <property type="molecule type" value="Genomic_DNA"/>
</dbReference>
<dbReference type="InterPro" id="IPR000462">
    <property type="entry name" value="CDP-OH_P_trans"/>
</dbReference>
<feature type="transmembrane region" description="Helical" evidence="1">
    <location>
        <begin position="81"/>
        <end position="100"/>
    </location>
</feature>
<proteinExistence type="predicted"/>
<feature type="transmembrane region" description="Helical" evidence="1">
    <location>
        <begin position="137"/>
        <end position="155"/>
    </location>
</feature>
<dbReference type="InterPro" id="IPR043130">
    <property type="entry name" value="CDP-OH_PTrfase_TM_dom"/>
</dbReference>
<keyword evidence="2" id="KW-0808">Transferase</keyword>
<sequence length="213" mass="24246">MGVQKRHIEGLIGTFLTRLPFALVLLRLLLAPVMLCWAYQTHRTGWFLVACLWAGLVSDIFDGIIARRLGVATDALRKWDAWVDLVFWLAAGVCIWMLNGRLLQTHVAWIVLLFVLEPVSDLINFIKFRKSGCAHNWLSKLWGILLLITFTILLAGGAPVLLFRICLGLGVASMLDRILISSLLPKPECDIPSFYQAYLRRKGKTFKRYKMFN</sequence>
<evidence type="ECO:0000313" key="3">
    <source>
        <dbReference type="Proteomes" id="UP000294498"/>
    </source>
</evidence>
<evidence type="ECO:0000256" key="1">
    <source>
        <dbReference type="SAM" id="Phobius"/>
    </source>
</evidence>
<protein>
    <submittedName>
        <fullName evidence="2">CDP-diacylglycerol--glycerol-3-phosphate 3-phosphatidyltransferase</fullName>
    </submittedName>
</protein>
<feature type="transmembrane region" description="Helical" evidence="1">
    <location>
        <begin position="21"/>
        <end position="40"/>
    </location>
</feature>
<reference evidence="2 3" key="1">
    <citation type="submission" date="2019-03" db="EMBL/GenBank/DDBJ databases">
        <title>Genomic Encyclopedia of Type Strains, Phase IV (KMG-IV): sequencing the most valuable type-strain genomes for metagenomic binning, comparative biology and taxonomic classification.</title>
        <authorList>
            <person name="Goeker M."/>
        </authorList>
    </citation>
    <scope>NUCLEOTIDE SEQUENCE [LARGE SCALE GENOMIC DNA]</scope>
    <source>
        <strain evidence="2 3">DSM 100059</strain>
    </source>
</reference>
<organism evidence="2 3">
    <name type="scientific">Dinghuibacter silviterrae</name>
    <dbReference type="NCBI Taxonomy" id="1539049"/>
    <lineage>
        <taxon>Bacteria</taxon>
        <taxon>Pseudomonadati</taxon>
        <taxon>Bacteroidota</taxon>
        <taxon>Chitinophagia</taxon>
        <taxon>Chitinophagales</taxon>
        <taxon>Chitinophagaceae</taxon>
        <taxon>Dinghuibacter</taxon>
    </lineage>
</organism>
<feature type="transmembrane region" description="Helical" evidence="1">
    <location>
        <begin position="106"/>
        <end position="125"/>
    </location>
</feature>
<keyword evidence="3" id="KW-1185">Reference proteome</keyword>
<keyword evidence="1" id="KW-1133">Transmembrane helix</keyword>
<accession>A0A4R8DF34</accession>
<dbReference type="OrthoDB" id="9785031at2"/>
<comment type="caution">
    <text evidence="2">The sequence shown here is derived from an EMBL/GenBank/DDBJ whole genome shotgun (WGS) entry which is preliminary data.</text>
</comment>
<dbReference type="GO" id="GO:0016780">
    <property type="term" value="F:phosphotransferase activity, for other substituted phosphate groups"/>
    <property type="evidence" value="ECO:0007669"/>
    <property type="project" value="InterPro"/>
</dbReference>
<keyword evidence="1" id="KW-0812">Transmembrane</keyword>
<gene>
    <name evidence="2" type="ORF">EDB95_4005</name>
</gene>